<dbReference type="GO" id="GO:0016747">
    <property type="term" value="F:acyltransferase activity, transferring groups other than amino-acyl groups"/>
    <property type="evidence" value="ECO:0007669"/>
    <property type="project" value="UniProtKB-ARBA"/>
</dbReference>
<gene>
    <name evidence="3" type="ORF">HHK36_026943</name>
</gene>
<dbReference type="Gene3D" id="3.30.559.10">
    <property type="entry name" value="Chloramphenicol acetyltransferase-like domain"/>
    <property type="match status" value="2"/>
</dbReference>
<dbReference type="Proteomes" id="UP000655225">
    <property type="component" value="Unassembled WGS sequence"/>
</dbReference>
<dbReference type="Pfam" id="PF02458">
    <property type="entry name" value="Transferase"/>
    <property type="match status" value="1"/>
</dbReference>
<keyword evidence="1" id="KW-0808">Transferase</keyword>
<sequence>MVEISSGSNHLFLPVPHSKTHFLDSFLPRLKHSLSLTLQHFYPLAGNLTWPPESEKPVILYVNGDSVSLTIAESNNDFYHLSGNHTRSITESHPLVVPHLPVSDTVAPVLALQVTAFPNCGFSIGFTMHKAVVDGKSSMMFMKSWASICKSGDSSLSPELVPFYDRTVIKDPLGMEKVYLNNLLKPNNRSLMVMDPIAPSNTVKTTFGLSRADIERLRKRVLTRTTPSLHVSTSVLTCAYVWVCLVRADVKKKRIRLVFTVDCRARLDPPIPVTYFGNCFVGHMVRAETSEIKGEDGLAVAVEAFSKVIRGLDNGVLVGMKKDISVLSEETDQATIGIAWSPQIGVYGVDFGWGRPAKAEMIISIDRTGAISVVESRDGAGGVEVGLALKKQEMDVFASLFSNGLKALGIGFRFSNEICI</sequence>
<dbReference type="EMBL" id="JABCRI010000020">
    <property type="protein sequence ID" value="KAF8388277.1"/>
    <property type="molecule type" value="Genomic_DNA"/>
</dbReference>
<evidence type="ECO:0000256" key="1">
    <source>
        <dbReference type="ARBA" id="ARBA00022679"/>
    </source>
</evidence>
<dbReference type="OMA" id="HTCKREN"/>
<protein>
    <submittedName>
        <fullName evidence="3">Uncharacterized protein</fullName>
    </submittedName>
</protein>
<proteinExistence type="predicted"/>
<comment type="caution">
    <text evidence="3">The sequence shown here is derived from an EMBL/GenBank/DDBJ whole genome shotgun (WGS) entry which is preliminary data.</text>
</comment>
<dbReference type="AlphaFoldDB" id="A0A835D533"/>
<dbReference type="OrthoDB" id="1862401at2759"/>
<name>A0A835D533_TETSI</name>
<dbReference type="PANTHER" id="PTHR31625">
    <property type="match status" value="1"/>
</dbReference>
<dbReference type="InterPro" id="IPR051504">
    <property type="entry name" value="Plant_metabolite_acyltrans"/>
</dbReference>
<evidence type="ECO:0000313" key="4">
    <source>
        <dbReference type="Proteomes" id="UP000655225"/>
    </source>
</evidence>
<keyword evidence="4" id="KW-1185">Reference proteome</keyword>
<evidence type="ECO:0000256" key="2">
    <source>
        <dbReference type="ARBA" id="ARBA00023315"/>
    </source>
</evidence>
<keyword evidence="2" id="KW-0012">Acyltransferase</keyword>
<evidence type="ECO:0000313" key="3">
    <source>
        <dbReference type="EMBL" id="KAF8388277.1"/>
    </source>
</evidence>
<reference evidence="3 4" key="1">
    <citation type="submission" date="2020-04" db="EMBL/GenBank/DDBJ databases">
        <title>Plant Genome Project.</title>
        <authorList>
            <person name="Zhang R.-G."/>
        </authorList>
    </citation>
    <scope>NUCLEOTIDE SEQUENCE [LARGE SCALE GENOMIC DNA]</scope>
    <source>
        <strain evidence="3">YNK0</strain>
        <tissue evidence="3">Leaf</tissue>
    </source>
</reference>
<accession>A0A835D533</accession>
<dbReference type="InterPro" id="IPR023213">
    <property type="entry name" value="CAT-like_dom_sf"/>
</dbReference>
<organism evidence="3 4">
    <name type="scientific">Tetracentron sinense</name>
    <name type="common">Spur-leaf</name>
    <dbReference type="NCBI Taxonomy" id="13715"/>
    <lineage>
        <taxon>Eukaryota</taxon>
        <taxon>Viridiplantae</taxon>
        <taxon>Streptophyta</taxon>
        <taxon>Embryophyta</taxon>
        <taxon>Tracheophyta</taxon>
        <taxon>Spermatophyta</taxon>
        <taxon>Magnoliopsida</taxon>
        <taxon>Trochodendrales</taxon>
        <taxon>Trochodendraceae</taxon>
        <taxon>Tetracentron</taxon>
    </lineage>
</organism>